<gene>
    <name evidence="7" type="ORF">CERZMDRAFT_37967</name>
</gene>
<keyword evidence="4" id="KW-0663">Pyridoxal phosphate</keyword>
<dbReference type="InterPro" id="IPR015422">
    <property type="entry name" value="PyrdxlP-dep_Trfase_small"/>
</dbReference>
<dbReference type="GO" id="GO:0030170">
    <property type="term" value="F:pyridoxal phosphate binding"/>
    <property type="evidence" value="ECO:0007669"/>
    <property type="project" value="InterPro"/>
</dbReference>
<accession>A0A6A6FMD5</accession>
<evidence type="ECO:0000256" key="5">
    <source>
        <dbReference type="SAM" id="Coils"/>
    </source>
</evidence>
<dbReference type="Proteomes" id="UP000799539">
    <property type="component" value="Unassembled WGS sequence"/>
</dbReference>
<sequence length="434" mass="48231">MDKNNSSASLEATLSATLAKRKKNQTIRKLTTFPSTTADFSSNDFLSLATCPNLRNAYLQELSHDPTLTGHLGSGGSRLLDGNSTYAENLEKQISSFHSASCGLLCNSGYDANTGLFSCLPQKGDYIVYDEYIHASVHDGMRLSRAKETRFFPHNDVRALRNVLEQILEEDQDVRTRKSNIFLAVEAVYSMDGDMVPLRAVVDLRNELFPKRYGSSSTNCHIIIDEAHSTGWVGPKGRGLVSELGLENECLIRLHTFGKALAANGAILLCSSEVLREYLINYARPMIYTTFMSYPNLAAIKASYGVLMSGRGDVLAGNLKKLMRELYERLREVESELELGIEERHLLRCPMEMPETPIFAVLSSEPKALAAYCQREGFVVRGIVPPTVPLGTERIRVCLHAGNTVEEIDGLVKCIQAWTVQRMREIENAGRGRL</sequence>
<evidence type="ECO:0000313" key="8">
    <source>
        <dbReference type="Proteomes" id="UP000799539"/>
    </source>
</evidence>
<reference evidence="7" key="1">
    <citation type="journal article" date="2020" name="Stud. Mycol.">
        <title>101 Dothideomycetes genomes: a test case for predicting lifestyles and emergence of pathogens.</title>
        <authorList>
            <person name="Haridas S."/>
            <person name="Albert R."/>
            <person name="Binder M."/>
            <person name="Bloem J."/>
            <person name="Labutti K."/>
            <person name="Salamov A."/>
            <person name="Andreopoulos B."/>
            <person name="Baker S."/>
            <person name="Barry K."/>
            <person name="Bills G."/>
            <person name="Bluhm B."/>
            <person name="Cannon C."/>
            <person name="Castanera R."/>
            <person name="Culley D."/>
            <person name="Daum C."/>
            <person name="Ezra D."/>
            <person name="Gonzalez J."/>
            <person name="Henrissat B."/>
            <person name="Kuo A."/>
            <person name="Liang C."/>
            <person name="Lipzen A."/>
            <person name="Lutzoni F."/>
            <person name="Magnuson J."/>
            <person name="Mondo S."/>
            <person name="Nolan M."/>
            <person name="Ohm R."/>
            <person name="Pangilinan J."/>
            <person name="Park H.-J."/>
            <person name="Ramirez L."/>
            <person name="Alfaro M."/>
            <person name="Sun H."/>
            <person name="Tritt A."/>
            <person name="Yoshinaga Y."/>
            <person name="Zwiers L.-H."/>
            <person name="Turgeon B."/>
            <person name="Goodwin S."/>
            <person name="Spatafora J."/>
            <person name="Crous P."/>
            <person name="Grigoriev I."/>
        </authorList>
    </citation>
    <scope>NUCLEOTIDE SEQUENCE</scope>
    <source>
        <strain evidence="7">SCOH1-5</strain>
    </source>
</reference>
<keyword evidence="3" id="KW-0808">Transferase</keyword>
<dbReference type="AlphaFoldDB" id="A0A6A6FMD5"/>
<evidence type="ECO:0000256" key="3">
    <source>
        <dbReference type="ARBA" id="ARBA00022679"/>
    </source>
</evidence>
<dbReference type="OrthoDB" id="2382073at2759"/>
<dbReference type="InterPro" id="IPR004839">
    <property type="entry name" value="Aminotransferase_I/II_large"/>
</dbReference>
<feature type="domain" description="Aminotransferase class I/classII large" evidence="6">
    <location>
        <begin position="39"/>
        <end position="413"/>
    </location>
</feature>
<organism evidence="7 8">
    <name type="scientific">Cercospora zeae-maydis SCOH1-5</name>
    <dbReference type="NCBI Taxonomy" id="717836"/>
    <lineage>
        <taxon>Eukaryota</taxon>
        <taxon>Fungi</taxon>
        <taxon>Dikarya</taxon>
        <taxon>Ascomycota</taxon>
        <taxon>Pezizomycotina</taxon>
        <taxon>Dothideomycetes</taxon>
        <taxon>Dothideomycetidae</taxon>
        <taxon>Mycosphaerellales</taxon>
        <taxon>Mycosphaerellaceae</taxon>
        <taxon>Cercospora</taxon>
    </lineage>
</organism>
<keyword evidence="8" id="KW-1185">Reference proteome</keyword>
<evidence type="ECO:0000256" key="2">
    <source>
        <dbReference type="ARBA" id="ARBA00010008"/>
    </source>
</evidence>
<comment type="cofactor">
    <cofactor evidence="1">
        <name>pyridoxal 5'-phosphate</name>
        <dbReference type="ChEBI" id="CHEBI:597326"/>
    </cofactor>
</comment>
<dbReference type="SUPFAM" id="SSF53383">
    <property type="entry name" value="PLP-dependent transferases"/>
    <property type="match status" value="1"/>
</dbReference>
<dbReference type="InterPro" id="IPR015421">
    <property type="entry name" value="PyrdxlP-dep_Trfase_major"/>
</dbReference>
<proteinExistence type="inferred from homology"/>
<evidence type="ECO:0000256" key="4">
    <source>
        <dbReference type="ARBA" id="ARBA00022898"/>
    </source>
</evidence>
<dbReference type="PANTHER" id="PTHR13693:SF77">
    <property type="entry name" value="8-AMINO-7-OXONONANOATE SYNTHASE"/>
    <property type="match status" value="1"/>
</dbReference>
<protein>
    <recommendedName>
        <fullName evidence="6">Aminotransferase class I/classII large domain-containing protein</fullName>
    </recommendedName>
</protein>
<keyword evidence="5" id="KW-0175">Coiled coil</keyword>
<dbReference type="EMBL" id="ML992668">
    <property type="protein sequence ID" value="KAF2214368.1"/>
    <property type="molecule type" value="Genomic_DNA"/>
</dbReference>
<evidence type="ECO:0000259" key="6">
    <source>
        <dbReference type="Pfam" id="PF00155"/>
    </source>
</evidence>
<dbReference type="InterPro" id="IPR015424">
    <property type="entry name" value="PyrdxlP-dep_Trfase"/>
</dbReference>
<name>A0A6A6FMD5_9PEZI</name>
<dbReference type="GO" id="GO:0009102">
    <property type="term" value="P:biotin biosynthetic process"/>
    <property type="evidence" value="ECO:0007669"/>
    <property type="project" value="TreeGrafter"/>
</dbReference>
<evidence type="ECO:0000256" key="1">
    <source>
        <dbReference type="ARBA" id="ARBA00001933"/>
    </source>
</evidence>
<dbReference type="GO" id="GO:0016740">
    <property type="term" value="F:transferase activity"/>
    <property type="evidence" value="ECO:0007669"/>
    <property type="project" value="UniProtKB-KW"/>
</dbReference>
<dbReference type="Gene3D" id="3.90.1150.10">
    <property type="entry name" value="Aspartate Aminotransferase, domain 1"/>
    <property type="match status" value="1"/>
</dbReference>
<evidence type="ECO:0000313" key="7">
    <source>
        <dbReference type="EMBL" id="KAF2214368.1"/>
    </source>
</evidence>
<dbReference type="Gene3D" id="3.40.640.10">
    <property type="entry name" value="Type I PLP-dependent aspartate aminotransferase-like (Major domain)"/>
    <property type="match status" value="1"/>
</dbReference>
<feature type="coiled-coil region" evidence="5">
    <location>
        <begin position="316"/>
        <end position="343"/>
    </location>
</feature>
<dbReference type="PANTHER" id="PTHR13693">
    <property type="entry name" value="CLASS II AMINOTRANSFERASE/8-AMINO-7-OXONONANOATE SYNTHASE"/>
    <property type="match status" value="1"/>
</dbReference>
<dbReference type="InterPro" id="IPR050087">
    <property type="entry name" value="AON_synthase_class-II"/>
</dbReference>
<dbReference type="Pfam" id="PF00155">
    <property type="entry name" value="Aminotran_1_2"/>
    <property type="match status" value="1"/>
</dbReference>
<comment type="similarity">
    <text evidence="2">Belongs to the class-II pyridoxal-phosphate-dependent aminotransferase family. BioF subfamily.</text>
</comment>